<keyword evidence="3" id="KW-1185">Reference proteome</keyword>
<evidence type="ECO:0000313" key="3">
    <source>
        <dbReference type="Proteomes" id="UP000031036"/>
    </source>
</evidence>
<proteinExistence type="predicted"/>
<feature type="region of interest" description="Disordered" evidence="1">
    <location>
        <begin position="134"/>
        <end position="171"/>
    </location>
</feature>
<reference evidence="2 3" key="1">
    <citation type="submission" date="2014-11" db="EMBL/GenBank/DDBJ databases">
        <title>Genetic blueprint of the zoonotic pathogen Toxocara canis.</title>
        <authorList>
            <person name="Zhu X.-Q."/>
            <person name="Korhonen P.K."/>
            <person name="Cai H."/>
            <person name="Young N.D."/>
            <person name="Nejsum P."/>
            <person name="von Samson-Himmelstjerna G."/>
            <person name="Boag P.R."/>
            <person name="Tan P."/>
            <person name="Li Q."/>
            <person name="Min J."/>
            <person name="Yang Y."/>
            <person name="Wang X."/>
            <person name="Fang X."/>
            <person name="Hall R.S."/>
            <person name="Hofmann A."/>
            <person name="Sternberg P.W."/>
            <person name="Jex A.R."/>
            <person name="Gasser R.B."/>
        </authorList>
    </citation>
    <scope>NUCLEOTIDE SEQUENCE [LARGE SCALE GENOMIC DNA]</scope>
    <source>
        <strain evidence="2">PN_DK_2014</strain>
    </source>
</reference>
<feature type="compositionally biased region" description="Basic residues" evidence="1">
    <location>
        <begin position="157"/>
        <end position="171"/>
    </location>
</feature>
<gene>
    <name evidence="2" type="ORF">Tcan_03723</name>
</gene>
<evidence type="ECO:0000256" key="1">
    <source>
        <dbReference type="SAM" id="MobiDB-lite"/>
    </source>
</evidence>
<dbReference type="EMBL" id="JPKZ01002397">
    <property type="protein sequence ID" value="KHN76870.1"/>
    <property type="molecule type" value="Genomic_DNA"/>
</dbReference>
<feature type="compositionally biased region" description="Basic residues" evidence="1">
    <location>
        <begin position="325"/>
        <end position="335"/>
    </location>
</feature>
<feature type="compositionally biased region" description="Polar residues" evidence="1">
    <location>
        <begin position="284"/>
        <end position="300"/>
    </location>
</feature>
<feature type="compositionally biased region" description="Acidic residues" evidence="1">
    <location>
        <begin position="137"/>
        <end position="153"/>
    </location>
</feature>
<dbReference type="AlphaFoldDB" id="A0A0B2V7C2"/>
<name>A0A0B2V7C2_TOXCA</name>
<evidence type="ECO:0000313" key="2">
    <source>
        <dbReference type="EMBL" id="KHN76870.1"/>
    </source>
</evidence>
<sequence>MWGSALAPKDDLEVGTVARRRYEENFHLNSIFCAIETMGLTSLSARPLPPSRIHETMRATSTPEEASTDPSPEVVIGTVDEWKDRKQASTSRSFSDSSELLQEVERFRHVRRYKRRQSEDVRDLSSEVRRMMTEAGEQGEMDLPDLESLSNEEETQRKRKRHSRHASRLRTPRLVKDKAVGEQGSFAKVGGAEMLKGALTKPSLFGLSLVESILAPSLKNPLNGMMRHVAQSKAEMSAEFRPETITLLFSDFLFQKAAKAVSPLKRSGSSDSRRSRSASSNRSAIKSKTPSEASSPTRSGAVSGANVAVDMNGEGRLSRSLTRPVSRRQVFKRRY</sequence>
<dbReference type="Proteomes" id="UP000031036">
    <property type="component" value="Unassembled WGS sequence"/>
</dbReference>
<organism evidence="2 3">
    <name type="scientific">Toxocara canis</name>
    <name type="common">Canine roundworm</name>
    <dbReference type="NCBI Taxonomy" id="6265"/>
    <lineage>
        <taxon>Eukaryota</taxon>
        <taxon>Metazoa</taxon>
        <taxon>Ecdysozoa</taxon>
        <taxon>Nematoda</taxon>
        <taxon>Chromadorea</taxon>
        <taxon>Rhabditida</taxon>
        <taxon>Spirurina</taxon>
        <taxon>Ascaridomorpha</taxon>
        <taxon>Ascaridoidea</taxon>
        <taxon>Toxocaridae</taxon>
        <taxon>Toxocara</taxon>
    </lineage>
</organism>
<feature type="region of interest" description="Disordered" evidence="1">
    <location>
        <begin position="263"/>
        <end position="335"/>
    </location>
</feature>
<accession>A0A0B2V7C2</accession>
<protein>
    <submittedName>
        <fullName evidence="2">Uncharacterized protein</fullName>
    </submittedName>
</protein>
<comment type="caution">
    <text evidence="2">The sequence shown here is derived from an EMBL/GenBank/DDBJ whole genome shotgun (WGS) entry which is preliminary data.</text>
</comment>